<dbReference type="OrthoDB" id="9796533at2"/>
<dbReference type="InterPro" id="IPR043129">
    <property type="entry name" value="ATPase_NBD"/>
</dbReference>
<dbReference type="PANTHER" id="PTHR18964:SF149">
    <property type="entry name" value="BIFUNCTIONAL UDP-N-ACETYLGLUCOSAMINE 2-EPIMERASE_N-ACETYLMANNOSAMINE KINASE"/>
    <property type="match status" value="1"/>
</dbReference>
<protein>
    <submittedName>
        <fullName evidence="2">Glucokinase</fullName>
        <ecNumber evidence="2">2.7.1.2</ecNumber>
    </submittedName>
</protein>
<reference evidence="2 3" key="1">
    <citation type="submission" date="2020-08" db="EMBL/GenBank/DDBJ databases">
        <title>Genomic Encyclopedia of Type Strains, Phase IV (KMG-IV): sequencing the most valuable type-strain genomes for metagenomic binning, comparative biology and taxonomic classification.</title>
        <authorList>
            <person name="Goeker M."/>
        </authorList>
    </citation>
    <scope>NUCLEOTIDE SEQUENCE [LARGE SCALE GENOMIC DNA]</scope>
    <source>
        <strain evidence="2 3">DSM 103733</strain>
    </source>
</reference>
<keyword evidence="2" id="KW-0808">Transferase</keyword>
<dbReference type="RefSeq" id="WP_050058790.1">
    <property type="nucleotide sequence ID" value="NZ_JACHEK010000003.1"/>
</dbReference>
<keyword evidence="2" id="KW-0418">Kinase</keyword>
<dbReference type="EC" id="2.7.1.2" evidence="2"/>
<dbReference type="InterPro" id="IPR036388">
    <property type="entry name" value="WH-like_DNA-bd_sf"/>
</dbReference>
<sequence length="400" mass="42919">MKKKPISIGRPSVLRHTNAHNILKLLRECGSCSRADLVRASSLSAPTITNVIKDLLSEGLVEPLGEGESSGGRPPDMIRFNAERGCLLAIEISAESISFLLTDLNGSELDAEKVTLVKRKTTPDAICSYVVDEVKALLKKQKKTREQLLAIVVGVPAITNVEDGNVLAISTLEGWRSVPLRSMLSKMVNCLVIVENDMNLAAQGEQYCGAAQSEKDFVFINIGTNVGAGVFLAGRIHHGSQWSAGEIAYLRLPSISRRQPTIHEFGELETVLTSSGILKSWHEECGKAARAGREMDAVGILNLAQAGDPRAEKIVRHRAEIVADIVVNLSLILNPGLILLGGEVGSHPVLIDFVRKQLEGDEFAVTKVSSSAPGNRAVLWGGISLALEALPGVLLPQPSL</sequence>
<name>A0A841JSY5_9BACT</name>
<dbReference type="Pfam" id="PF13412">
    <property type="entry name" value="HTH_24"/>
    <property type="match status" value="1"/>
</dbReference>
<organism evidence="2 3">
    <name type="scientific">Silvibacterium bohemicum</name>
    <dbReference type="NCBI Taxonomy" id="1577686"/>
    <lineage>
        <taxon>Bacteria</taxon>
        <taxon>Pseudomonadati</taxon>
        <taxon>Acidobacteriota</taxon>
        <taxon>Terriglobia</taxon>
        <taxon>Terriglobales</taxon>
        <taxon>Acidobacteriaceae</taxon>
        <taxon>Silvibacterium</taxon>
    </lineage>
</organism>
<evidence type="ECO:0000313" key="3">
    <source>
        <dbReference type="Proteomes" id="UP000538666"/>
    </source>
</evidence>
<dbReference type="Gene3D" id="1.10.10.10">
    <property type="entry name" value="Winged helix-like DNA-binding domain superfamily/Winged helix DNA-binding domain"/>
    <property type="match status" value="1"/>
</dbReference>
<dbReference type="InterPro" id="IPR036390">
    <property type="entry name" value="WH_DNA-bd_sf"/>
</dbReference>
<dbReference type="Pfam" id="PF00480">
    <property type="entry name" value="ROK"/>
    <property type="match status" value="1"/>
</dbReference>
<dbReference type="GO" id="GO:0004340">
    <property type="term" value="F:glucokinase activity"/>
    <property type="evidence" value="ECO:0007669"/>
    <property type="project" value="UniProtKB-EC"/>
</dbReference>
<dbReference type="AlphaFoldDB" id="A0A841JSY5"/>
<gene>
    <name evidence="2" type="ORF">HNQ77_001544</name>
</gene>
<dbReference type="InterPro" id="IPR000600">
    <property type="entry name" value="ROK"/>
</dbReference>
<accession>A0A841JSY5</accession>
<dbReference type="SUPFAM" id="SSF46785">
    <property type="entry name" value="Winged helix' DNA-binding domain"/>
    <property type="match status" value="1"/>
</dbReference>
<evidence type="ECO:0000313" key="2">
    <source>
        <dbReference type="EMBL" id="MBB6143595.1"/>
    </source>
</evidence>
<proteinExistence type="inferred from homology"/>
<dbReference type="SUPFAM" id="SSF53067">
    <property type="entry name" value="Actin-like ATPase domain"/>
    <property type="match status" value="1"/>
</dbReference>
<keyword evidence="3" id="KW-1185">Reference proteome</keyword>
<dbReference type="Gene3D" id="3.30.420.40">
    <property type="match status" value="2"/>
</dbReference>
<evidence type="ECO:0000256" key="1">
    <source>
        <dbReference type="ARBA" id="ARBA00006479"/>
    </source>
</evidence>
<dbReference type="PANTHER" id="PTHR18964">
    <property type="entry name" value="ROK (REPRESSOR, ORF, KINASE) FAMILY"/>
    <property type="match status" value="1"/>
</dbReference>
<comment type="caution">
    <text evidence="2">The sequence shown here is derived from an EMBL/GenBank/DDBJ whole genome shotgun (WGS) entry which is preliminary data.</text>
</comment>
<dbReference type="Proteomes" id="UP000538666">
    <property type="component" value="Unassembled WGS sequence"/>
</dbReference>
<dbReference type="EMBL" id="JACHEK010000003">
    <property type="protein sequence ID" value="MBB6143595.1"/>
    <property type="molecule type" value="Genomic_DNA"/>
</dbReference>
<comment type="similarity">
    <text evidence="1">Belongs to the ROK (NagC/XylR) family.</text>
</comment>